<dbReference type="PANTHER" id="PTHR23359">
    <property type="entry name" value="NUCLEOTIDE KINASE"/>
    <property type="match status" value="1"/>
</dbReference>
<dbReference type="UniPathway" id="UPA00588">
    <property type="reaction ID" value="UER00649"/>
</dbReference>
<keyword evidence="5" id="KW-0963">Cytoplasm</keyword>
<keyword evidence="4 5" id="KW-0418">Kinase</keyword>
<feature type="binding site" evidence="5">
    <location>
        <position position="120"/>
    </location>
    <ligand>
        <name>AMP</name>
        <dbReference type="ChEBI" id="CHEBI:456215"/>
    </ligand>
</feature>
<feature type="binding site" evidence="5">
    <location>
        <position position="16"/>
    </location>
    <ligand>
        <name>AMP</name>
        <dbReference type="ChEBI" id="CHEBI:456215"/>
    </ligand>
</feature>
<comment type="catalytic activity">
    <reaction evidence="5 7">
        <text>AMP + ATP = 2 ADP</text>
        <dbReference type="Rhea" id="RHEA:12973"/>
        <dbReference type="ChEBI" id="CHEBI:30616"/>
        <dbReference type="ChEBI" id="CHEBI:456215"/>
        <dbReference type="ChEBI" id="CHEBI:456216"/>
        <dbReference type="EC" id="2.7.4.3"/>
    </reaction>
</comment>
<feature type="binding site" evidence="5">
    <location>
        <begin position="41"/>
        <end position="43"/>
    </location>
    <ligand>
        <name>AMP</name>
        <dbReference type="ChEBI" id="CHEBI:456215"/>
    </ligand>
</feature>
<evidence type="ECO:0000256" key="3">
    <source>
        <dbReference type="ARBA" id="ARBA00022741"/>
    </source>
</evidence>
<sequence length="176" mass="20169">MAKFISAAGSHCHLSSGDIFRGILPETPLGEIFHKYSSKGLLLPDELTINIFKLYLLGLVHTNVFQPTKQTLILDGLPRTLSQARLLDAHINVKGIILLEVEDLELLVNRIRRRSMIEKRPDDREQAILKKRLHLFKNETLKVLDHYDLRVIHAVNAQQRPLEVLRDILIKFASII</sequence>
<dbReference type="Gene3D" id="3.40.50.300">
    <property type="entry name" value="P-loop containing nucleotide triphosphate hydrolases"/>
    <property type="match status" value="1"/>
</dbReference>
<dbReference type="Pfam" id="PF00406">
    <property type="entry name" value="ADK"/>
    <property type="match status" value="1"/>
</dbReference>
<evidence type="ECO:0000256" key="6">
    <source>
        <dbReference type="RuleBase" id="RU003330"/>
    </source>
</evidence>
<feature type="binding site" evidence="5">
    <location>
        <position position="83"/>
    </location>
    <ligand>
        <name>AMP</name>
        <dbReference type="ChEBI" id="CHEBI:456215"/>
    </ligand>
</feature>
<evidence type="ECO:0000256" key="5">
    <source>
        <dbReference type="HAMAP-Rule" id="MF_00235"/>
    </source>
</evidence>
<gene>
    <name evidence="5" type="primary">adk</name>
    <name evidence="8" type="ORF">COB11_00165</name>
</gene>
<keyword evidence="1 5" id="KW-0808">Transferase</keyword>
<dbReference type="EMBL" id="NVUU01000002">
    <property type="protein sequence ID" value="PCI96128.1"/>
    <property type="molecule type" value="Genomic_DNA"/>
</dbReference>
<dbReference type="AlphaFoldDB" id="A0A2A4YMU1"/>
<proteinExistence type="inferred from homology"/>
<comment type="subunit">
    <text evidence="5 7">Monomer.</text>
</comment>
<keyword evidence="2 5" id="KW-0545">Nucleotide biosynthesis</keyword>
<dbReference type="GO" id="GO:0005524">
    <property type="term" value="F:ATP binding"/>
    <property type="evidence" value="ECO:0007669"/>
    <property type="project" value="UniProtKB-UniRule"/>
</dbReference>
<evidence type="ECO:0000256" key="1">
    <source>
        <dbReference type="ARBA" id="ARBA00022679"/>
    </source>
</evidence>
<evidence type="ECO:0000256" key="2">
    <source>
        <dbReference type="ARBA" id="ARBA00022727"/>
    </source>
</evidence>
<dbReference type="GO" id="GO:0005737">
    <property type="term" value="C:cytoplasm"/>
    <property type="evidence" value="ECO:0007669"/>
    <property type="project" value="UniProtKB-SubCell"/>
</dbReference>
<dbReference type="EC" id="2.7.4.3" evidence="5 7"/>
<keyword evidence="5 7" id="KW-0067">ATP-binding</keyword>
<organism evidence="8 9">
    <name type="scientific">Aerophobetes bacterium</name>
    <dbReference type="NCBI Taxonomy" id="2030807"/>
    <lineage>
        <taxon>Bacteria</taxon>
        <taxon>Candidatus Aerophobota</taxon>
    </lineage>
</organism>
<dbReference type="GO" id="GO:0044209">
    <property type="term" value="P:AMP salvage"/>
    <property type="evidence" value="ECO:0007669"/>
    <property type="project" value="UniProtKB-UniRule"/>
</dbReference>
<evidence type="ECO:0000256" key="7">
    <source>
        <dbReference type="RuleBase" id="RU003331"/>
    </source>
</evidence>
<comment type="function">
    <text evidence="5">Catalyzes the reversible transfer of the terminal phosphate group between ATP and AMP. Plays an important role in cellular energy homeostasis and in adenine nucleotide metabolism.</text>
</comment>
<keyword evidence="3 5" id="KW-0547">Nucleotide-binding</keyword>
<comment type="caution">
    <text evidence="5">Lacks conserved residue(s) required for the propagation of feature annotation.</text>
</comment>
<dbReference type="InterPro" id="IPR027417">
    <property type="entry name" value="P-loop_NTPase"/>
</dbReference>
<dbReference type="SUPFAM" id="SSF52540">
    <property type="entry name" value="P-loop containing nucleoside triphosphate hydrolases"/>
    <property type="match status" value="1"/>
</dbReference>
<comment type="similarity">
    <text evidence="5 6">Belongs to the adenylate kinase family.</text>
</comment>
<dbReference type="PRINTS" id="PR00094">
    <property type="entry name" value="ADENYLTKNASE"/>
</dbReference>
<dbReference type="GO" id="GO:0004017">
    <property type="term" value="F:AMP kinase activity"/>
    <property type="evidence" value="ECO:0007669"/>
    <property type="project" value="UniProtKB-UniRule"/>
</dbReference>
<dbReference type="Proteomes" id="UP000217838">
    <property type="component" value="Unassembled WGS sequence"/>
</dbReference>
<protein>
    <recommendedName>
        <fullName evidence="5 7">Adenylate kinase</fullName>
        <shortName evidence="5">AK</shortName>
        <ecNumber evidence="5 7">2.7.4.3</ecNumber>
    </recommendedName>
    <alternativeName>
        <fullName evidence="5">ATP-AMP transphosphorylase</fullName>
    </alternativeName>
    <alternativeName>
        <fullName evidence="5">ATP:AMP phosphotransferase</fullName>
    </alternativeName>
    <alternativeName>
        <fullName evidence="5">Adenylate monophosphate kinase</fullName>
    </alternativeName>
</protein>
<reference evidence="9" key="1">
    <citation type="submission" date="2017-08" db="EMBL/GenBank/DDBJ databases">
        <title>A dynamic microbial community with high functional redundancy inhabits the cold, oxic subseafloor aquifer.</title>
        <authorList>
            <person name="Tully B.J."/>
            <person name="Wheat C.G."/>
            <person name="Glazer B.T."/>
            <person name="Huber J.A."/>
        </authorList>
    </citation>
    <scope>NUCLEOTIDE SEQUENCE [LARGE SCALE GENOMIC DNA]</scope>
</reference>
<evidence type="ECO:0000313" key="8">
    <source>
        <dbReference type="EMBL" id="PCI96128.1"/>
    </source>
</evidence>
<comment type="caution">
    <text evidence="8">The sequence shown here is derived from an EMBL/GenBank/DDBJ whole genome shotgun (WGS) entry which is preliminary data.</text>
</comment>
<evidence type="ECO:0000256" key="4">
    <source>
        <dbReference type="ARBA" id="ARBA00022777"/>
    </source>
</evidence>
<feature type="binding site" evidence="5">
    <location>
        <position position="132"/>
    </location>
    <ligand>
        <name>AMP</name>
        <dbReference type="ChEBI" id="CHEBI:456215"/>
    </ligand>
</feature>
<comment type="subcellular location">
    <subcellularLocation>
        <location evidence="5 7">Cytoplasm</location>
    </subcellularLocation>
</comment>
<accession>A0A2A4YMU1</accession>
<evidence type="ECO:0000313" key="9">
    <source>
        <dbReference type="Proteomes" id="UP000217838"/>
    </source>
</evidence>
<dbReference type="HAMAP" id="MF_00235">
    <property type="entry name" value="Adenylate_kinase_Adk"/>
    <property type="match status" value="1"/>
</dbReference>
<feature type="binding site" evidence="5">
    <location>
        <position position="114"/>
    </location>
    <ligand>
        <name>ATP</name>
        <dbReference type="ChEBI" id="CHEBI:30616"/>
    </ligand>
</feature>
<feature type="binding site" evidence="5">
    <location>
        <position position="21"/>
    </location>
    <ligand>
        <name>AMP</name>
        <dbReference type="ChEBI" id="CHEBI:456215"/>
    </ligand>
</feature>
<name>A0A2A4YMU1_UNCAE</name>
<dbReference type="InterPro" id="IPR000850">
    <property type="entry name" value="Adenylat/UMP-CMP_kin"/>
</dbReference>
<feature type="binding site" evidence="5">
    <location>
        <position position="159"/>
    </location>
    <ligand>
        <name>ATP</name>
        <dbReference type="ChEBI" id="CHEBI:30616"/>
    </ligand>
</feature>
<comment type="pathway">
    <text evidence="5">Purine metabolism; AMP biosynthesis via salvage pathway; AMP from ADP: step 1/1.</text>
</comment>
<comment type="domain">
    <text evidence="5">Consists of three domains, a large central CORE domain and two small peripheral domains, NMPbind and LID, which undergo movements during catalysis. The LID domain closes over the site of phosphoryl transfer upon ATP binding. Assembling and dissambling the active center during each catalytic cycle provides an effective means to prevent ATP hydrolysis.</text>
</comment>